<reference evidence="2 3" key="1">
    <citation type="submission" date="2020-04" db="EMBL/GenBank/DDBJ databases">
        <title>Flammeovirga sp. SR4, a novel species isolated from seawater.</title>
        <authorList>
            <person name="Wang X."/>
        </authorList>
    </citation>
    <scope>NUCLEOTIDE SEQUENCE [LARGE SCALE GENOMIC DNA]</scope>
    <source>
        <strain evidence="2 3">ATCC 23126</strain>
    </source>
</reference>
<gene>
    <name evidence="2" type="ORF">HHU12_22430</name>
</gene>
<organism evidence="2 3">
    <name type="scientific">Flammeovirga aprica JL-4</name>
    <dbReference type="NCBI Taxonomy" id="694437"/>
    <lineage>
        <taxon>Bacteria</taxon>
        <taxon>Pseudomonadati</taxon>
        <taxon>Bacteroidota</taxon>
        <taxon>Cytophagia</taxon>
        <taxon>Cytophagales</taxon>
        <taxon>Flammeovirgaceae</taxon>
        <taxon>Flammeovirga</taxon>
    </lineage>
</organism>
<keyword evidence="1" id="KW-0472">Membrane</keyword>
<dbReference type="EMBL" id="JABANE010000073">
    <property type="protein sequence ID" value="NME70747.1"/>
    <property type="molecule type" value="Genomic_DNA"/>
</dbReference>
<feature type="transmembrane region" description="Helical" evidence="1">
    <location>
        <begin position="84"/>
        <end position="105"/>
    </location>
</feature>
<accession>A0A7X9RY17</accession>
<feature type="transmembrane region" description="Helical" evidence="1">
    <location>
        <begin position="125"/>
        <end position="144"/>
    </location>
</feature>
<proteinExistence type="predicted"/>
<evidence type="ECO:0000313" key="2">
    <source>
        <dbReference type="EMBL" id="NME70747.1"/>
    </source>
</evidence>
<protein>
    <submittedName>
        <fullName evidence="2">Uncharacterized protein</fullName>
    </submittedName>
</protein>
<keyword evidence="3" id="KW-1185">Reference proteome</keyword>
<sequence>MSKIKYIIIILIVTIIGSNRPEVKNDPLYNYILTFLSITIGFCITALTIIGSSKFSIKLYRLTSEKDRSKTLLHELTNNFKNTLYLFVSVVILIIIDALVSPMFFYKHTVSLELAFLSTSFEFSLKSLLFIFIIFLSTIGIVSFTKLLKEFVDFIIQTAKQTDL</sequence>
<feature type="transmembrane region" description="Helical" evidence="1">
    <location>
        <begin position="31"/>
        <end position="51"/>
    </location>
</feature>
<keyword evidence="1" id="KW-0812">Transmembrane</keyword>
<dbReference type="AlphaFoldDB" id="A0A7X9RY17"/>
<comment type="caution">
    <text evidence="2">The sequence shown here is derived from an EMBL/GenBank/DDBJ whole genome shotgun (WGS) entry which is preliminary data.</text>
</comment>
<dbReference type="RefSeq" id="WP_169658978.1">
    <property type="nucleotide sequence ID" value="NZ_JABANE010000073.1"/>
</dbReference>
<evidence type="ECO:0000256" key="1">
    <source>
        <dbReference type="SAM" id="Phobius"/>
    </source>
</evidence>
<evidence type="ECO:0000313" key="3">
    <source>
        <dbReference type="Proteomes" id="UP000576082"/>
    </source>
</evidence>
<name>A0A7X9RY17_9BACT</name>
<keyword evidence="1" id="KW-1133">Transmembrane helix</keyword>
<dbReference type="Proteomes" id="UP000576082">
    <property type="component" value="Unassembled WGS sequence"/>
</dbReference>